<evidence type="ECO:0000313" key="2">
    <source>
        <dbReference type="Proteomes" id="UP001237105"/>
    </source>
</evidence>
<dbReference type="RefSeq" id="WP_282539147.1">
    <property type="nucleotide sequence ID" value="NZ_JASCIS010000052.1"/>
</dbReference>
<name>A0ABT6T611_9ACTN</name>
<organism evidence="1 2">
    <name type="scientific">Streptomyces luteolus</name>
    <dbReference type="NCBI Taxonomy" id="3043615"/>
    <lineage>
        <taxon>Bacteria</taxon>
        <taxon>Bacillati</taxon>
        <taxon>Actinomycetota</taxon>
        <taxon>Actinomycetes</taxon>
        <taxon>Kitasatosporales</taxon>
        <taxon>Streptomycetaceae</taxon>
        <taxon>Streptomyces</taxon>
    </lineage>
</organism>
<accession>A0ABT6T611</accession>
<keyword evidence="2" id="KW-1185">Reference proteome</keyword>
<dbReference type="EMBL" id="JASCIS010000052">
    <property type="protein sequence ID" value="MDI3423304.1"/>
    <property type="molecule type" value="Genomic_DNA"/>
</dbReference>
<dbReference type="Proteomes" id="UP001237105">
    <property type="component" value="Unassembled WGS sequence"/>
</dbReference>
<reference evidence="1 2" key="1">
    <citation type="submission" date="2023-05" db="EMBL/GenBank/DDBJ databases">
        <title>Draft genome sequence of Streptomyces sp. B-S-A12 isolated from a cave soil in Thailand.</title>
        <authorList>
            <person name="Chamroensaksri N."/>
            <person name="Muangham S."/>
        </authorList>
    </citation>
    <scope>NUCLEOTIDE SEQUENCE [LARGE SCALE GENOMIC DNA]</scope>
    <source>
        <strain evidence="1 2">B-S-A12</strain>
    </source>
</reference>
<evidence type="ECO:0000313" key="1">
    <source>
        <dbReference type="EMBL" id="MDI3423304.1"/>
    </source>
</evidence>
<proteinExistence type="predicted"/>
<comment type="caution">
    <text evidence="1">The sequence shown here is derived from an EMBL/GenBank/DDBJ whole genome shotgun (WGS) entry which is preliminary data.</text>
</comment>
<protein>
    <submittedName>
        <fullName evidence="1">Uncharacterized protein</fullName>
    </submittedName>
</protein>
<gene>
    <name evidence="1" type="ORF">QIT00_32990</name>
</gene>
<sequence>MRVLTLTKLASLARLPHDVPLELPEGMTTPLGCDAVGMPEEFGHQVRARLPRIGCVYEDGARWWWIVPSGSSVSLDWPLPLRYAAGARLPSGPSAPRLVHRPEGTAPYTPPIPLYLTVCRITGTVPLWMRTTRTAPASPTGCQGR</sequence>